<dbReference type="Proteomes" id="UP000483362">
    <property type="component" value="Unassembled WGS sequence"/>
</dbReference>
<dbReference type="EMBL" id="VULT01000014">
    <property type="protein sequence ID" value="MSS17956.1"/>
    <property type="molecule type" value="Genomic_DNA"/>
</dbReference>
<accession>A0A6L5XEX3</accession>
<evidence type="ECO:0000313" key="1">
    <source>
        <dbReference type="EMBL" id="MSS17956.1"/>
    </source>
</evidence>
<protein>
    <submittedName>
        <fullName evidence="1">Uncharacterized protein</fullName>
    </submittedName>
</protein>
<proteinExistence type="predicted"/>
<dbReference type="AlphaFoldDB" id="A0A6L5XEX3"/>
<dbReference type="InterPro" id="IPR011009">
    <property type="entry name" value="Kinase-like_dom_sf"/>
</dbReference>
<keyword evidence="2" id="KW-1185">Reference proteome</keyword>
<dbReference type="SUPFAM" id="SSF56112">
    <property type="entry name" value="Protein kinase-like (PK-like)"/>
    <property type="match status" value="1"/>
</dbReference>
<gene>
    <name evidence="1" type="ORF">FYJ29_09340</name>
</gene>
<evidence type="ECO:0000313" key="2">
    <source>
        <dbReference type="Proteomes" id="UP000483362"/>
    </source>
</evidence>
<name>A0A6L5XEX3_9BACT</name>
<organism evidence="1 2">
    <name type="scientific">Sodaliphilus pleomorphus</name>
    <dbReference type="NCBI Taxonomy" id="2606626"/>
    <lineage>
        <taxon>Bacteria</taxon>
        <taxon>Pseudomonadati</taxon>
        <taxon>Bacteroidota</taxon>
        <taxon>Bacteroidia</taxon>
        <taxon>Bacteroidales</taxon>
        <taxon>Muribaculaceae</taxon>
        <taxon>Sodaliphilus</taxon>
    </lineage>
</organism>
<sequence>MPSKEKDKSVKLYYIINPEFSALTSFVHTLPAGDYRVEHTYCNHRNVVELIAAPDGRQYVLKRFKRPSLVNQLVYGVIRKDKARRAYDNAFMLLDNGIDTPRPVACFGCRRHLLYDTGWYLSQYMPRPTIVQVYRNLPDDARYGLMTQFFQFTLALYRKHIIDKDYNGGNILVEQVGREFHFALVDINRMRRGTPSLRDEMRAMSQMSPTAELIDRWLPLYARLRGADAAQLRCLLDAADRHIVRKQAFKRRLRDLLGKKH</sequence>
<reference evidence="1 2" key="1">
    <citation type="submission" date="2019-08" db="EMBL/GenBank/DDBJ databases">
        <title>In-depth cultivation of the pig gut microbiome towards novel bacterial diversity and tailored functional studies.</title>
        <authorList>
            <person name="Wylensek D."/>
            <person name="Hitch T.C.A."/>
            <person name="Clavel T."/>
        </authorList>
    </citation>
    <scope>NUCLEOTIDE SEQUENCE [LARGE SCALE GENOMIC DNA]</scope>
    <source>
        <strain evidence="1 2">Oil-RF-744-WCA-WT-10</strain>
    </source>
</reference>
<dbReference type="RefSeq" id="WP_154328462.1">
    <property type="nucleotide sequence ID" value="NZ_CP045696.1"/>
</dbReference>
<comment type="caution">
    <text evidence="1">The sequence shown here is derived from an EMBL/GenBank/DDBJ whole genome shotgun (WGS) entry which is preliminary data.</text>
</comment>